<accession>A0A3M7PGV0</accession>
<comment type="caution">
    <text evidence="1">The sequence shown here is derived from an EMBL/GenBank/DDBJ whole genome shotgun (WGS) entry which is preliminary data.</text>
</comment>
<dbReference type="EMBL" id="REGN01010832">
    <property type="protein sequence ID" value="RMZ98346.1"/>
    <property type="molecule type" value="Genomic_DNA"/>
</dbReference>
<protein>
    <submittedName>
        <fullName evidence="1">Uncharacterized protein</fullName>
    </submittedName>
</protein>
<keyword evidence="2" id="KW-1185">Reference proteome</keyword>
<evidence type="ECO:0000313" key="1">
    <source>
        <dbReference type="EMBL" id="RMZ98346.1"/>
    </source>
</evidence>
<dbReference type="AlphaFoldDB" id="A0A3M7PGV0"/>
<name>A0A3M7PGV0_BRAPC</name>
<dbReference type="Proteomes" id="UP000276133">
    <property type="component" value="Unassembled WGS sequence"/>
</dbReference>
<reference evidence="1 2" key="1">
    <citation type="journal article" date="2018" name="Sci. Rep.">
        <title>Genomic signatures of local adaptation to the degree of environmental predictability in rotifers.</title>
        <authorList>
            <person name="Franch-Gras L."/>
            <person name="Hahn C."/>
            <person name="Garcia-Roger E.M."/>
            <person name="Carmona M.J."/>
            <person name="Serra M."/>
            <person name="Gomez A."/>
        </authorList>
    </citation>
    <scope>NUCLEOTIDE SEQUENCE [LARGE SCALE GENOMIC DNA]</scope>
    <source>
        <strain evidence="1">HYR1</strain>
    </source>
</reference>
<gene>
    <name evidence="1" type="ORF">BpHYR1_053759</name>
</gene>
<proteinExistence type="predicted"/>
<sequence length="100" mass="11859">MFVTRYENRQTRSTPSIAQILDTLDKDPEEPHFNYISSLMNHETLDAMSNANLKGKHPSKLNYNLEGRFRFKYINCIECRETINNFGLEKKTKKIKQFQK</sequence>
<evidence type="ECO:0000313" key="2">
    <source>
        <dbReference type="Proteomes" id="UP000276133"/>
    </source>
</evidence>
<organism evidence="1 2">
    <name type="scientific">Brachionus plicatilis</name>
    <name type="common">Marine rotifer</name>
    <name type="synonym">Brachionus muelleri</name>
    <dbReference type="NCBI Taxonomy" id="10195"/>
    <lineage>
        <taxon>Eukaryota</taxon>
        <taxon>Metazoa</taxon>
        <taxon>Spiralia</taxon>
        <taxon>Gnathifera</taxon>
        <taxon>Rotifera</taxon>
        <taxon>Eurotatoria</taxon>
        <taxon>Monogononta</taxon>
        <taxon>Pseudotrocha</taxon>
        <taxon>Ploima</taxon>
        <taxon>Brachionidae</taxon>
        <taxon>Brachionus</taxon>
    </lineage>
</organism>